<evidence type="ECO:0000313" key="2">
    <source>
        <dbReference type="EMBL" id="ATA65586.1"/>
    </source>
</evidence>
<sequence>MTKDLSSYFKPAADSTALPGQTRGETKLTTTFDELPVTGAGAKVIDQSGDSLDSLFDGIDFDAVAARNEERAESGEEFVDDGDCEGCKI</sequence>
<gene>
    <name evidence="2" type="ORF">2050HW_00251</name>
</gene>
<accession>A0A289YMV1</accession>
<keyword evidence="3" id="KW-1185">Reference proteome</keyword>
<dbReference type="EMBL" id="MF285618">
    <property type="protein sequence ID" value="ATA65586.1"/>
    <property type="molecule type" value="Genomic_DNA"/>
</dbReference>
<evidence type="ECO:0000256" key="1">
    <source>
        <dbReference type="SAM" id="MobiDB-lite"/>
    </source>
</evidence>
<organism evidence="2 3">
    <name type="scientific">Serratia phage vB_SmaM_ 2050HW</name>
    <dbReference type="NCBI Taxonomy" id="2024252"/>
    <lineage>
        <taxon>Viruses</taxon>
        <taxon>Duplodnaviria</taxon>
        <taxon>Heunggongvirae</taxon>
        <taxon>Uroviricota</taxon>
        <taxon>Caudoviricetes</taxon>
        <taxon>Chimalliviridae</taxon>
        <taxon>Moabitevirus</taxon>
        <taxon>Moabitevirus mv2050HW</taxon>
    </lineage>
</organism>
<reference evidence="3" key="1">
    <citation type="submission" date="2017-06" db="EMBL/GenBank/DDBJ databases">
        <authorList>
            <person name="Zhao X."/>
        </authorList>
    </citation>
    <scope>NUCLEOTIDE SEQUENCE [LARGE SCALE GENOMIC DNA]</scope>
</reference>
<dbReference type="Proteomes" id="UP000223363">
    <property type="component" value="Segment"/>
</dbReference>
<feature type="region of interest" description="Disordered" evidence="1">
    <location>
        <begin position="1"/>
        <end position="25"/>
    </location>
</feature>
<protein>
    <submittedName>
        <fullName evidence="2">Uncharacterized protein</fullName>
    </submittedName>
</protein>
<name>A0A289YMV1_9CAUD</name>
<proteinExistence type="predicted"/>
<evidence type="ECO:0000313" key="3">
    <source>
        <dbReference type="Proteomes" id="UP000223363"/>
    </source>
</evidence>